<proteinExistence type="inferred from homology"/>
<feature type="domain" description="Peptidase M3A/M3B catalytic" evidence="8">
    <location>
        <begin position="221"/>
        <end position="700"/>
    </location>
</feature>
<keyword evidence="4 7" id="KW-0378">Hydrolase</keyword>
<dbReference type="Pfam" id="PF01432">
    <property type="entry name" value="Peptidase_M3"/>
    <property type="match status" value="1"/>
</dbReference>
<dbReference type="SUPFAM" id="SSF55486">
    <property type="entry name" value="Metalloproteases ('zincins'), catalytic domain"/>
    <property type="match status" value="1"/>
</dbReference>
<dbReference type="GO" id="GO:0046872">
    <property type="term" value="F:metal ion binding"/>
    <property type="evidence" value="ECO:0007669"/>
    <property type="project" value="UniProtKB-UniRule"/>
</dbReference>
<dbReference type="GO" id="GO:0004222">
    <property type="term" value="F:metalloendopeptidase activity"/>
    <property type="evidence" value="ECO:0007669"/>
    <property type="project" value="InterPro"/>
</dbReference>
<gene>
    <name evidence="9" type="ORF">A9K55_001984</name>
</gene>
<dbReference type="AlphaFoldDB" id="A0A2H4ST79"/>
<comment type="similarity">
    <text evidence="1 7">Belongs to the peptidase M3 family.</text>
</comment>
<evidence type="ECO:0000313" key="10">
    <source>
        <dbReference type="Proteomes" id="UP000323067"/>
    </source>
</evidence>
<evidence type="ECO:0000256" key="3">
    <source>
        <dbReference type="ARBA" id="ARBA00022723"/>
    </source>
</evidence>
<evidence type="ECO:0000256" key="2">
    <source>
        <dbReference type="ARBA" id="ARBA00022670"/>
    </source>
</evidence>
<name>A0A2H4ST79_CORMI</name>
<organism evidence="9 10">
    <name type="scientific">Cordyceps militaris</name>
    <name type="common">Caterpillar fungus</name>
    <name type="synonym">Clavaria militaris</name>
    <dbReference type="NCBI Taxonomy" id="73501"/>
    <lineage>
        <taxon>Eukaryota</taxon>
        <taxon>Fungi</taxon>
        <taxon>Dikarya</taxon>
        <taxon>Ascomycota</taxon>
        <taxon>Pezizomycotina</taxon>
        <taxon>Sordariomycetes</taxon>
        <taxon>Hypocreomycetidae</taxon>
        <taxon>Hypocreales</taxon>
        <taxon>Cordycipitaceae</taxon>
        <taxon>Cordyceps</taxon>
    </lineage>
</organism>
<evidence type="ECO:0000256" key="4">
    <source>
        <dbReference type="ARBA" id="ARBA00022801"/>
    </source>
</evidence>
<dbReference type="VEuPathDB" id="FungiDB:CCM_08578"/>
<evidence type="ECO:0000313" key="9">
    <source>
        <dbReference type="EMBL" id="ATY66304.1"/>
    </source>
</evidence>
<dbReference type="InterPro" id="IPR024077">
    <property type="entry name" value="Neurolysin/TOP_dom2"/>
</dbReference>
<dbReference type="InterPro" id="IPR045090">
    <property type="entry name" value="Pept_M3A_M3B"/>
</dbReference>
<dbReference type="OrthoDB" id="534666at2759"/>
<dbReference type="Gene3D" id="1.10.1370.10">
    <property type="entry name" value="Neurolysin, domain 3"/>
    <property type="match status" value="1"/>
</dbReference>
<dbReference type="GO" id="GO:0006508">
    <property type="term" value="P:proteolysis"/>
    <property type="evidence" value="ECO:0007669"/>
    <property type="project" value="UniProtKB-KW"/>
</dbReference>
<dbReference type="VEuPathDB" id="FungiDB:A9K55_001984"/>
<keyword evidence="5 7" id="KW-0862">Zinc</keyword>
<dbReference type="GO" id="GO:0005758">
    <property type="term" value="C:mitochondrial intermembrane space"/>
    <property type="evidence" value="ECO:0007669"/>
    <property type="project" value="TreeGrafter"/>
</dbReference>
<keyword evidence="3 7" id="KW-0479">Metal-binding</keyword>
<evidence type="ECO:0000256" key="7">
    <source>
        <dbReference type="RuleBase" id="RU003435"/>
    </source>
</evidence>
<dbReference type="InterPro" id="IPR024080">
    <property type="entry name" value="Neurolysin/TOP_N"/>
</dbReference>
<reference evidence="9 10" key="1">
    <citation type="journal article" date="2017" name="BMC Genomics">
        <title>Chromosome level assembly and secondary metabolite potential of the parasitic fungus Cordyceps militaris.</title>
        <authorList>
            <person name="Kramer G.J."/>
            <person name="Nodwell J.R."/>
        </authorList>
    </citation>
    <scope>NUCLEOTIDE SEQUENCE [LARGE SCALE GENOMIC DNA]</scope>
    <source>
        <strain evidence="9 10">ATCC 34164</strain>
    </source>
</reference>
<protein>
    <submittedName>
        <fullName evidence="9">Metallopeptidase MepB</fullName>
    </submittedName>
</protein>
<dbReference type="Gene3D" id="3.40.390.10">
    <property type="entry name" value="Collagenase (Catalytic Domain)"/>
    <property type="match status" value="1"/>
</dbReference>
<keyword evidence="6 7" id="KW-0482">Metalloprotease</keyword>
<dbReference type="PANTHER" id="PTHR11804:SF84">
    <property type="entry name" value="SACCHAROLYSIN"/>
    <property type="match status" value="1"/>
</dbReference>
<keyword evidence="2 7" id="KW-0645">Protease</keyword>
<evidence type="ECO:0000256" key="6">
    <source>
        <dbReference type="ARBA" id="ARBA00023049"/>
    </source>
</evidence>
<comment type="cofactor">
    <cofactor evidence="7">
        <name>Zn(2+)</name>
        <dbReference type="ChEBI" id="CHEBI:29105"/>
    </cofactor>
    <text evidence="7">Binds 1 zinc ion.</text>
</comment>
<dbReference type="FunFam" id="3.40.390.10:FF:000074">
    <property type="entry name" value="Metalloprotease"/>
    <property type="match status" value="1"/>
</dbReference>
<dbReference type="InterPro" id="IPR001567">
    <property type="entry name" value="Pept_M3A_M3B_dom"/>
</dbReference>
<evidence type="ECO:0000256" key="5">
    <source>
        <dbReference type="ARBA" id="ARBA00022833"/>
    </source>
</evidence>
<sequence>MFKPNKMPEIQYCVEFSATSASITTGAERLVRASRCERDELVQDIAPEWATFANVMVPLAQMENDFAAKSRVLSFYRHVSVDPDIRAASANAQALFDDFDAECWRREDIFELVAVVYHNSEELTGESKLLVETWYHRFLKSGFGIRDAAGRERFEEIQRRLSVIHAESRENLGHCTDEIFLSLEELEGVPEFTVKQLEYDDSSGKLRLDLSNPAHRNILPSASKSSTRKQLFLASDARCGVNVPLIKEAVQLRYEMAKLLGFDSYAALQLQSRVAKTPERVREFLLDLQSKLRPCGLAAVQKLRDLKRNDADKDDESDEFFHWDYDYYHSRLLKSQLSVDRSQTREYFPLQSTTSAIMGLFSELFGIRFIEIRAVEDDVWHPNVQLFSVYNDATHGGEFLGYLYLDLLHRDGKYPSESCFNLEPGFTRKDGTRHYPSTALLCAFSEPTPTKPSLLGHFEVTTLLHELGHCIHDLVSKTQHSRFHGRQGLAADFGELPSQMLEYWCRTPSQLKALSYHYSHLSPAHLAAWQEENEGKAQPEPEIPDELIQVLTQAGRSTLGPLFHLDQMHRASFDLTVHQIASEEEAEYLDITVLWNASRKEMGLLDGQEVFDGNYTHGNGYATTTHLMMPDHAAGYYGYLYSKVYAADLFYSEFHDHPRDAERFKRYRQCVLESGGSRDGFQNLVDFLGREPSGDAFCHSLLN</sequence>
<dbReference type="EMBL" id="CP023326">
    <property type="protein sequence ID" value="ATY66304.1"/>
    <property type="molecule type" value="Genomic_DNA"/>
</dbReference>
<dbReference type="Gene3D" id="1.20.1050.40">
    <property type="entry name" value="Endopeptidase. Chain P, domain 1"/>
    <property type="match status" value="1"/>
</dbReference>
<evidence type="ECO:0000256" key="1">
    <source>
        <dbReference type="ARBA" id="ARBA00006040"/>
    </source>
</evidence>
<accession>A0A2H4ST79</accession>
<dbReference type="GO" id="GO:0006518">
    <property type="term" value="P:peptide metabolic process"/>
    <property type="evidence" value="ECO:0007669"/>
    <property type="project" value="TreeGrafter"/>
</dbReference>
<dbReference type="InterPro" id="IPR024079">
    <property type="entry name" value="MetalloPept_cat_dom_sf"/>
</dbReference>
<evidence type="ECO:0000259" key="8">
    <source>
        <dbReference type="Pfam" id="PF01432"/>
    </source>
</evidence>
<dbReference type="CDD" id="cd06455">
    <property type="entry name" value="M3A_TOP"/>
    <property type="match status" value="1"/>
</dbReference>
<dbReference type="Proteomes" id="UP000323067">
    <property type="component" value="Chromosome iii"/>
</dbReference>
<dbReference type="PANTHER" id="PTHR11804">
    <property type="entry name" value="PROTEASE M3 THIMET OLIGOPEPTIDASE-RELATED"/>
    <property type="match status" value="1"/>
</dbReference>